<keyword evidence="3" id="KW-0012">Acyltransferase</keyword>
<feature type="transmembrane region" description="Helical" evidence="1">
    <location>
        <begin position="198"/>
        <end position="221"/>
    </location>
</feature>
<dbReference type="EMBL" id="PKGS01000003">
    <property type="protein sequence ID" value="PKZ16661.1"/>
    <property type="molecule type" value="Genomic_DNA"/>
</dbReference>
<dbReference type="PANTHER" id="PTHR23028">
    <property type="entry name" value="ACETYLTRANSFERASE"/>
    <property type="match status" value="1"/>
</dbReference>
<dbReference type="RefSeq" id="WP_101540322.1">
    <property type="nucleotide sequence ID" value="NZ_PKGS01000003.1"/>
</dbReference>
<feature type="transmembrane region" description="Helical" evidence="1">
    <location>
        <begin position="7"/>
        <end position="23"/>
    </location>
</feature>
<dbReference type="Pfam" id="PF01757">
    <property type="entry name" value="Acyl_transf_3"/>
    <property type="match status" value="1"/>
</dbReference>
<evidence type="ECO:0000259" key="2">
    <source>
        <dbReference type="Pfam" id="PF01757"/>
    </source>
</evidence>
<dbReference type="InterPro" id="IPR002656">
    <property type="entry name" value="Acyl_transf_3_dom"/>
</dbReference>
<dbReference type="InterPro" id="IPR050879">
    <property type="entry name" value="Acyltransferase_3"/>
</dbReference>
<keyword evidence="4" id="KW-1185">Reference proteome</keyword>
<keyword evidence="1" id="KW-0812">Transmembrane</keyword>
<feature type="transmembrane region" description="Helical" evidence="1">
    <location>
        <begin position="257"/>
        <end position="278"/>
    </location>
</feature>
<feature type="transmembrane region" description="Helical" evidence="1">
    <location>
        <begin position="129"/>
        <end position="149"/>
    </location>
</feature>
<dbReference type="GO" id="GO:0016747">
    <property type="term" value="F:acyltransferase activity, transferring groups other than amino-acyl groups"/>
    <property type="evidence" value="ECO:0007669"/>
    <property type="project" value="InterPro"/>
</dbReference>
<dbReference type="AlphaFoldDB" id="A0A2I1M958"/>
<evidence type="ECO:0000313" key="3">
    <source>
        <dbReference type="EMBL" id="PKZ16661.1"/>
    </source>
</evidence>
<dbReference type="GO" id="GO:0016020">
    <property type="term" value="C:membrane"/>
    <property type="evidence" value="ECO:0007669"/>
    <property type="project" value="TreeGrafter"/>
</dbReference>
<dbReference type="Proteomes" id="UP000234335">
    <property type="component" value="Unassembled WGS sequence"/>
</dbReference>
<feature type="transmembrane region" description="Helical" evidence="1">
    <location>
        <begin position="314"/>
        <end position="331"/>
    </location>
</feature>
<dbReference type="SUPFAM" id="SSF52266">
    <property type="entry name" value="SGNH hydrolase"/>
    <property type="match status" value="1"/>
</dbReference>
<dbReference type="GO" id="GO:0009103">
    <property type="term" value="P:lipopolysaccharide biosynthetic process"/>
    <property type="evidence" value="ECO:0007669"/>
    <property type="project" value="TreeGrafter"/>
</dbReference>
<name>A0A2I1M958_9FIRM</name>
<proteinExistence type="predicted"/>
<feature type="transmembrane region" description="Helical" evidence="1">
    <location>
        <begin position="362"/>
        <end position="384"/>
    </location>
</feature>
<gene>
    <name evidence="3" type="ORF">CYJ34_05545</name>
</gene>
<feature type="transmembrane region" description="Helical" evidence="1">
    <location>
        <begin position="233"/>
        <end position="251"/>
    </location>
</feature>
<keyword evidence="1" id="KW-1133">Transmembrane helix</keyword>
<dbReference type="PANTHER" id="PTHR23028:SF53">
    <property type="entry name" value="ACYL_TRANSF_3 DOMAIN-CONTAINING PROTEIN"/>
    <property type="match status" value="1"/>
</dbReference>
<evidence type="ECO:0000313" key="4">
    <source>
        <dbReference type="Proteomes" id="UP000234335"/>
    </source>
</evidence>
<feature type="transmembrane region" description="Helical" evidence="1">
    <location>
        <begin position="29"/>
        <end position="50"/>
    </location>
</feature>
<reference evidence="3 4" key="1">
    <citation type="submission" date="2017-12" db="EMBL/GenBank/DDBJ databases">
        <title>Phylogenetic diversity of female urinary microbiome.</title>
        <authorList>
            <person name="Thomas-White K."/>
            <person name="Wolfe A.J."/>
        </authorList>
    </citation>
    <scope>NUCLEOTIDE SEQUENCE [LARGE SCALE GENOMIC DNA]</scope>
    <source>
        <strain evidence="3 4">UMB0119</strain>
    </source>
</reference>
<feature type="transmembrane region" description="Helical" evidence="1">
    <location>
        <begin position="170"/>
        <end position="192"/>
    </location>
</feature>
<feature type="domain" description="Acyltransferase 3" evidence="2">
    <location>
        <begin position="4"/>
        <end position="329"/>
    </location>
</feature>
<accession>A0A2I1M958</accession>
<feature type="transmembrane region" description="Helical" evidence="1">
    <location>
        <begin position="70"/>
        <end position="90"/>
    </location>
</feature>
<keyword evidence="1" id="KW-0472">Membrane</keyword>
<keyword evidence="3" id="KW-0808">Transferase</keyword>
<comment type="caution">
    <text evidence="3">The sequence shown here is derived from an EMBL/GenBank/DDBJ whole genome shotgun (WGS) entry which is preliminary data.</text>
</comment>
<protein>
    <submittedName>
        <fullName evidence="3">Acyltransferase</fullName>
    </submittedName>
</protein>
<organism evidence="3 4">
    <name type="scientific">Anaerococcus octavius</name>
    <dbReference type="NCBI Taxonomy" id="54007"/>
    <lineage>
        <taxon>Bacteria</taxon>
        <taxon>Bacillati</taxon>
        <taxon>Bacillota</taxon>
        <taxon>Tissierellia</taxon>
        <taxon>Tissierellales</taxon>
        <taxon>Peptoniphilaceae</taxon>
        <taxon>Anaerococcus</taxon>
    </lineage>
</organism>
<evidence type="ECO:0000256" key="1">
    <source>
        <dbReference type="SAM" id="Phobius"/>
    </source>
</evidence>
<sequence length="602" mass="69396">MKIKGLDFLRVYAIILVICYHYFPSSMSGGFLGVNILFVISGFLISYHLINELFENGKIDYKKFYRKRFLRIFPALLLMIFLSTLFIASIDNDYSVRFFDQFLAAFTFNYNIFEILRGGSYEGQFIRGIFMHAWSLAIEIHFYIIWPWIIGYMYKKSSKKRAIKRRFSDLFLQSTFYLAIFSFVLMVILTIIKKVDTGFVYFFDLTRMGSFMVGSFLASFAKRFSFRKIPYNKATIIGIILIFIMALAMSYDSKITYFIGFLLTDLISGFLILVAYANPNLNEDKIISRLADYSYSFYIFHWPVWTIAKNVDPTSTGLIIAIIITCLLVLFNHHIFEPIFKEKDLIALSSKRTAQKINYPRYAYLIQVGILLMLITSFSLSYAISNNADDMVSLEKQILKESVNQDIEKINLDKKNLDNFVDKKNNKFIKDAKKDTSITLIGDSVMLGPRQYLADNISNLYINAEGNRPLDDGANIISEMNSTGNLGDIIILALGTNAEKNPTKSLNKLVKDFPDGKRLILVTCYDNRYPQPHPVSTAMKKIAKKYDFITIMNWEDYAIKHPDFYKATDGVHFYGHTKSYKAYLKLLDESIDKSLLTKAKGE</sequence>
<feature type="transmembrane region" description="Helical" evidence="1">
    <location>
        <begin position="290"/>
        <end position="308"/>
    </location>
</feature>